<evidence type="ECO:0000256" key="10">
    <source>
        <dbReference type="ARBA" id="ARBA00035657"/>
    </source>
</evidence>
<accession>A0ABP9NE22</accession>
<reference evidence="16" key="1">
    <citation type="journal article" date="2019" name="Int. J. Syst. Evol. Microbiol.">
        <title>The Global Catalogue of Microorganisms (GCM) 10K type strain sequencing project: providing services to taxonomists for standard genome sequencing and annotation.</title>
        <authorList>
            <consortium name="The Broad Institute Genomics Platform"/>
            <consortium name="The Broad Institute Genome Sequencing Center for Infectious Disease"/>
            <person name="Wu L."/>
            <person name="Ma J."/>
        </authorList>
    </citation>
    <scope>NUCLEOTIDE SEQUENCE [LARGE SCALE GENOMIC DNA]</scope>
    <source>
        <strain evidence="16">JCM 18050</strain>
    </source>
</reference>
<evidence type="ECO:0000256" key="9">
    <source>
        <dbReference type="ARBA" id="ARBA00023306"/>
    </source>
</evidence>
<dbReference type="EMBL" id="BAABHY010000006">
    <property type="protein sequence ID" value="GAA5114115.1"/>
    <property type="molecule type" value="Genomic_DNA"/>
</dbReference>
<dbReference type="PANTHER" id="PTHR39579">
    <property type="entry name" value="INNER MEMBRANE PROTEIN YHCB"/>
    <property type="match status" value="1"/>
</dbReference>
<evidence type="ECO:0000256" key="12">
    <source>
        <dbReference type="ARBA" id="ARBA00035727"/>
    </source>
</evidence>
<evidence type="ECO:0000256" key="7">
    <source>
        <dbReference type="ARBA" id="ARBA00022989"/>
    </source>
</evidence>
<keyword evidence="3" id="KW-0997">Cell inner membrane</keyword>
<keyword evidence="6" id="KW-0133">Cell shape</keyword>
<dbReference type="RefSeq" id="WP_345492425.1">
    <property type="nucleotide sequence ID" value="NZ_BAABHY010000006.1"/>
</dbReference>
<dbReference type="Pfam" id="PF06295">
    <property type="entry name" value="ZapG-like"/>
    <property type="match status" value="1"/>
</dbReference>
<dbReference type="Proteomes" id="UP001500171">
    <property type="component" value="Unassembled WGS sequence"/>
</dbReference>
<keyword evidence="2" id="KW-1003">Cell membrane</keyword>
<comment type="caution">
    <text evidence="15">The sequence shown here is derived from an EMBL/GenBank/DDBJ whole genome shotgun (WGS) entry which is preliminary data.</text>
</comment>
<keyword evidence="9" id="KW-0131">Cell cycle</keyword>
<evidence type="ECO:0000313" key="16">
    <source>
        <dbReference type="Proteomes" id="UP001500171"/>
    </source>
</evidence>
<evidence type="ECO:0000256" key="5">
    <source>
        <dbReference type="ARBA" id="ARBA00022692"/>
    </source>
</evidence>
<evidence type="ECO:0000256" key="1">
    <source>
        <dbReference type="ARBA" id="ARBA00004377"/>
    </source>
</evidence>
<evidence type="ECO:0000256" key="4">
    <source>
        <dbReference type="ARBA" id="ARBA00022618"/>
    </source>
</evidence>
<feature type="region of interest" description="Disordered" evidence="13">
    <location>
        <begin position="104"/>
        <end position="139"/>
    </location>
</feature>
<comment type="subcellular location">
    <subcellularLocation>
        <location evidence="1">Cell inner membrane</location>
        <topology evidence="1">Single-pass membrane protein</topology>
    </subcellularLocation>
</comment>
<name>A0ABP9NE22_9GAMM</name>
<dbReference type="PIRSF" id="PIRSF006318">
    <property type="entry name" value="YhcB"/>
    <property type="match status" value="1"/>
</dbReference>
<evidence type="ECO:0000256" key="11">
    <source>
        <dbReference type="ARBA" id="ARBA00035703"/>
    </source>
</evidence>
<organism evidence="15 16">
    <name type="scientific">Orbus sasakiae</name>
    <dbReference type="NCBI Taxonomy" id="1078475"/>
    <lineage>
        <taxon>Bacteria</taxon>
        <taxon>Pseudomonadati</taxon>
        <taxon>Pseudomonadota</taxon>
        <taxon>Gammaproteobacteria</taxon>
        <taxon>Orbales</taxon>
        <taxon>Orbaceae</taxon>
        <taxon>Orbus</taxon>
    </lineage>
</organism>
<evidence type="ECO:0000256" key="2">
    <source>
        <dbReference type="ARBA" id="ARBA00022475"/>
    </source>
</evidence>
<keyword evidence="16" id="KW-1185">Reference proteome</keyword>
<comment type="similarity">
    <text evidence="10">Belongs to the ZapG family.</text>
</comment>
<dbReference type="InterPro" id="IPR009386">
    <property type="entry name" value="ZapG-like"/>
</dbReference>
<gene>
    <name evidence="15" type="primary">zapG</name>
    <name evidence="15" type="ORF">GCM10023211_23310</name>
</gene>
<sequence length="139" mass="15689">MDSEMTTYLIIGLVLGLIIGVIFTNVLSPKSRKYNQVKRDLDEAKQELVAQKQMIVKHFSHSAEILDNMAKEFRRLYQHMAENSSNLISQEDLDSLKVAPTMHLSEDETHIDNPLTGTTPPKDYSGNPSGLLKTEETKD</sequence>
<evidence type="ECO:0000256" key="3">
    <source>
        <dbReference type="ARBA" id="ARBA00022519"/>
    </source>
</evidence>
<evidence type="ECO:0000256" key="8">
    <source>
        <dbReference type="ARBA" id="ARBA00023136"/>
    </source>
</evidence>
<keyword evidence="5 14" id="KW-0812">Transmembrane</keyword>
<evidence type="ECO:0000256" key="13">
    <source>
        <dbReference type="SAM" id="MobiDB-lite"/>
    </source>
</evidence>
<evidence type="ECO:0000256" key="14">
    <source>
        <dbReference type="SAM" id="Phobius"/>
    </source>
</evidence>
<keyword evidence="8 14" id="KW-0472">Membrane</keyword>
<protein>
    <recommendedName>
        <fullName evidence="11">Z-ring associated protein G</fullName>
    </recommendedName>
    <alternativeName>
        <fullName evidence="12">Cell division protein ZapG</fullName>
    </alternativeName>
</protein>
<feature type="transmembrane region" description="Helical" evidence="14">
    <location>
        <begin position="6"/>
        <end position="28"/>
    </location>
</feature>
<keyword evidence="7 14" id="KW-1133">Transmembrane helix</keyword>
<keyword evidence="4" id="KW-0132">Cell division</keyword>
<evidence type="ECO:0000313" key="15">
    <source>
        <dbReference type="EMBL" id="GAA5114115.1"/>
    </source>
</evidence>
<proteinExistence type="inferred from homology"/>
<dbReference type="PANTHER" id="PTHR39579:SF1">
    <property type="entry name" value="INNER MEMBRANE PROTEIN YHCB"/>
    <property type="match status" value="1"/>
</dbReference>
<evidence type="ECO:0000256" key="6">
    <source>
        <dbReference type="ARBA" id="ARBA00022960"/>
    </source>
</evidence>